<dbReference type="Proteomes" id="UP000823749">
    <property type="component" value="Chromosome 13"/>
</dbReference>
<evidence type="ECO:0000313" key="2">
    <source>
        <dbReference type="Proteomes" id="UP000823749"/>
    </source>
</evidence>
<organism evidence="1 2">
    <name type="scientific">Rhododendron griersonianum</name>
    <dbReference type="NCBI Taxonomy" id="479676"/>
    <lineage>
        <taxon>Eukaryota</taxon>
        <taxon>Viridiplantae</taxon>
        <taxon>Streptophyta</taxon>
        <taxon>Embryophyta</taxon>
        <taxon>Tracheophyta</taxon>
        <taxon>Spermatophyta</taxon>
        <taxon>Magnoliopsida</taxon>
        <taxon>eudicotyledons</taxon>
        <taxon>Gunneridae</taxon>
        <taxon>Pentapetalae</taxon>
        <taxon>asterids</taxon>
        <taxon>Ericales</taxon>
        <taxon>Ericaceae</taxon>
        <taxon>Ericoideae</taxon>
        <taxon>Rhodoreae</taxon>
        <taxon>Rhododendron</taxon>
    </lineage>
</organism>
<gene>
    <name evidence="1" type="ORF">RHGRI_037697</name>
</gene>
<name>A0AAV6HWC6_9ERIC</name>
<evidence type="ECO:0000313" key="1">
    <source>
        <dbReference type="EMBL" id="KAG5517032.1"/>
    </source>
</evidence>
<reference evidence="1 2" key="1">
    <citation type="submission" date="2020-08" db="EMBL/GenBank/DDBJ databases">
        <title>Plant Genome Project.</title>
        <authorList>
            <person name="Zhang R.-G."/>
        </authorList>
    </citation>
    <scope>NUCLEOTIDE SEQUENCE [LARGE SCALE GENOMIC DNA]</scope>
    <source>
        <strain evidence="1">WSP0</strain>
        <tissue evidence="1">Leaf</tissue>
    </source>
</reference>
<protein>
    <submittedName>
        <fullName evidence="1">Uncharacterized protein</fullName>
    </submittedName>
</protein>
<proteinExistence type="predicted"/>
<dbReference type="AlphaFoldDB" id="A0AAV6HWC6"/>
<comment type="caution">
    <text evidence="1">The sequence shown here is derived from an EMBL/GenBank/DDBJ whole genome shotgun (WGS) entry which is preliminary data.</text>
</comment>
<sequence length="187" mass="21820">MACNGYRLISHGLTQSLLAVRWHFFISGYRAWQQAGMNSRFCKFRLVPRKGPCRVTAKRHYAHVNCPGHAYYVKAWQRKDDLLLAKQSNIHSLFSHMDLQIVPNHVGLHNPLSHMDLRRLPICLELHSLTICLELHSLTICLELHGLLTHIALRSLTRQRRTWMYKQMNSFEVLFTRINLILASLII</sequence>
<dbReference type="EMBL" id="JACTNZ010000013">
    <property type="protein sequence ID" value="KAG5517032.1"/>
    <property type="molecule type" value="Genomic_DNA"/>
</dbReference>
<accession>A0AAV6HWC6</accession>
<keyword evidence="2" id="KW-1185">Reference proteome</keyword>